<dbReference type="PANTHER" id="PTHR15316">
    <property type="entry name" value="SPLICEOSOME ASSOCIATED PROTEIN 114/SWAP SPLICING FACTOR-RELATED"/>
    <property type="match status" value="1"/>
</dbReference>
<feature type="region of interest" description="Disordered" evidence="7">
    <location>
        <begin position="816"/>
        <end position="886"/>
    </location>
</feature>
<dbReference type="InterPro" id="IPR000061">
    <property type="entry name" value="Surp"/>
</dbReference>
<dbReference type="SMART" id="SM00648">
    <property type="entry name" value="SWAP"/>
    <property type="match status" value="2"/>
</dbReference>
<evidence type="ECO:0000256" key="1">
    <source>
        <dbReference type="ARBA" id="ARBA00004123"/>
    </source>
</evidence>
<feature type="domain" description="Ubiquitin-like" evidence="8">
    <location>
        <begin position="939"/>
        <end position="995"/>
    </location>
</feature>
<evidence type="ECO:0000256" key="7">
    <source>
        <dbReference type="SAM" id="MobiDB-lite"/>
    </source>
</evidence>
<keyword evidence="5" id="KW-0508">mRNA splicing</keyword>
<feature type="region of interest" description="Disordered" evidence="7">
    <location>
        <begin position="639"/>
        <end position="749"/>
    </location>
</feature>
<dbReference type="OMA" id="ENDPPMR"/>
<proteinExistence type="predicted"/>
<evidence type="ECO:0000313" key="10">
    <source>
        <dbReference type="EMBL" id="GBG81804.1"/>
    </source>
</evidence>
<dbReference type="GO" id="GO:0005686">
    <property type="term" value="C:U2 snRNP"/>
    <property type="evidence" value="ECO:0007669"/>
    <property type="project" value="TreeGrafter"/>
</dbReference>
<dbReference type="InterPro" id="IPR035967">
    <property type="entry name" value="SWAP/Surp_sf"/>
</dbReference>
<feature type="compositionally biased region" description="Pro residues" evidence="7">
    <location>
        <begin position="694"/>
        <end position="720"/>
    </location>
</feature>
<evidence type="ECO:0000256" key="3">
    <source>
        <dbReference type="ARBA" id="ARBA00022728"/>
    </source>
</evidence>
<reference evidence="10 11" key="1">
    <citation type="journal article" date="2018" name="Cell">
        <title>The Chara Genome: Secondary Complexity and Implications for Plant Terrestrialization.</title>
        <authorList>
            <person name="Nishiyama T."/>
            <person name="Sakayama H."/>
            <person name="Vries J.D."/>
            <person name="Buschmann H."/>
            <person name="Saint-Marcoux D."/>
            <person name="Ullrich K.K."/>
            <person name="Haas F.B."/>
            <person name="Vanderstraeten L."/>
            <person name="Becker D."/>
            <person name="Lang D."/>
            <person name="Vosolsobe S."/>
            <person name="Rombauts S."/>
            <person name="Wilhelmsson P.K.I."/>
            <person name="Janitza P."/>
            <person name="Kern R."/>
            <person name="Heyl A."/>
            <person name="Rumpler F."/>
            <person name="Villalobos L.I.A.C."/>
            <person name="Clay J.M."/>
            <person name="Skokan R."/>
            <person name="Toyoda A."/>
            <person name="Suzuki Y."/>
            <person name="Kagoshima H."/>
            <person name="Schijlen E."/>
            <person name="Tajeshwar N."/>
            <person name="Catarino B."/>
            <person name="Hetherington A.J."/>
            <person name="Saltykova A."/>
            <person name="Bonnot C."/>
            <person name="Breuninger H."/>
            <person name="Symeonidi A."/>
            <person name="Radhakrishnan G.V."/>
            <person name="Van Nieuwerburgh F."/>
            <person name="Deforce D."/>
            <person name="Chang C."/>
            <person name="Karol K.G."/>
            <person name="Hedrich R."/>
            <person name="Ulvskov P."/>
            <person name="Glockner G."/>
            <person name="Delwiche C.F."/>
            <person name="Petrasek J."/>
            <person name="Van de Peer Y."/>
            <person name="Friml J."/>
            <person name="Beilby M."/>
            <person name="Dolan L."/>
            <person name="Kohara Y."/>
            <person name="Sugano S."/>
            <person name="Fujiyama A."/>
            <person name="Delaux P.-M."/>
            <person name="Quint M."/>
            <person name="TheiBen G."/>
            <person name="Hagemann M."/>
            <person name="Harholt J."/>
            <person name="Dunand C."/>
            <person name="Zachgo S."/>
            <person name="Langdale J."/>
            <person name="Maumus F."/>
            <person name="Straeten D.V.D."/>
            <person name="Gould S.B."/>
            <person name="Rensing S.A."/>
        </authorList>
    </citation>
    <scope>NUCLEOTIDE SEQUENCE [LARGE SCALE GENOMIC DNA]</scope>
    <source>
        <strain evidence="10 11">S276</strain>
    </source>
</reference>
<dbReference type="GO" id="GO:0045292">
    <property type="term" value="P:mRNA cis splicing, via spliceosome"/>
    <property type="evidence" value="ECO:0007669"/>
    <property type="project" value="InterPro"/>
</dbReference>
<protein>
    <recommendedName>
        <fullName evidence="12">Splicing factor 3A subunit 1</fullName>
    </recommendedName>
</protein>
<evidence type="ECO:0000256" key="2">
    <source>
        <dbReference type="ARBA" id="ARBA00022664"/>
    </source>
</evidence>
<keyword evidence="3" id="KW-0747">Spliceosome</keyword>
<sequence>MAPAIGEILSLPAPPGGGGSLGNGMKSAENDKAELRQGSSGKGGDASKPALVVPTSTRAVGMIHPPPDIRSIVDKTASFVARLGPEFEKRILATERNNVKFNFLLQSDPYHAYYLHKVNEFKNALSAPQQGAGGGAAGAQAGGAAGGQGGAGAPSAKPGIDGGAAARPGDVRGSAPSGAVAGDGAEESQDGATVVGAAKTLEPPEAEQYTVRLPEGLTGLDLDIIKLTAIFVARNGKAFLTGLTSREHMNPQFHFLKPTHSMFTFFTALADAYSKVLMPPKGLAEKLRRDSQSKTAVLERCLRRLEWEKSQERARQKAEDELEQERFQMALIDWHDFYVVETIQFKEEEDEELPAPLTLEEVVRRSKALSMEDFTEEEVREGMVVTGRPGEDMAMEMDEDEMKMVEEGMKAASIEESRLPPPPPPSRRPRPPPAPLVAGKDQDEQSPMEVDGVAPGEEEEDREEGEEEEEEEGEEEEDEEEEEEEEENEDDEEEKKKKKKEAEAEAAAAAEEQQSQQPRKPEDAKVHVAEDAIDGDDRPIKIVYNYKRPEERATAEKDPTKYVISAITGETIPISEMAEHIRISLIDPKYKEQKERMMAKLRETTLASDEEISKNIVGLAKTRPDIFGTTEEEVSSAVKAELEKKKEEPKQVIWDGHTGSISRTANAAMGQALSLEDQIAQANREKANVGPDGRPLPGPAAPPPPKLAPPPSRPLPPPPGISLNIPRPPTMSSQNHPPPVMLPVVGMGNMNVVRPPLMPPPLARPPTPVLATPPPTVVNPTPLIRTPPMAPPPPPGAAAALSAAQMQFSSLAAVHVAAGRPPPPPPFVAGGGPLAPPPAPAPLPTVPPPPPPLPPLPPSSDEPMIPPLPEDNPPPPPDEPEPKRQKLEEIQLVPEEQFLADHSGPCSIVVSVPALDREGEEHTSNLKGQSIEVQLTSLSETVGTLKGKIAAELGLPASKQKLSSRGGFFKDNLTLAYYNVAPGDIVYLGIKERGGRKK</sequence>
<name>A0A388LHK6_CHABU</name>
<feature type="compositionally biased region" description="Acidic residues" evidence="7">
    <location>
        <begin position="456"/>
        <end position="493"/>
    </location>
</feature>
<feature type="compositionally biased region" description="Gly residues" evidence="7">
    <location>
        <begin position="131"/>
        <end position="152"/>
    </location>
</feature>
<dbReference type="SUPFAM" id="SSF109905">
    <property type="entry name" value="Surp module (SWAP domain)"/>
    <property type="match status" value="2"/>
</dbReference>
<dbReference type="PROSITE" id="PS50053">
    <property type="entry name" value="UBIQUITIN_2"/>
    <property type="match status" value="1"/>
</dbReference>
<dbReference type="Gramene" id="GBG81804">
    <property type="protein sequence ID" value="GBG81804"/>
    <property type="gene ID" value="CBR_g33984"/>
</dbReference>
<feature type="compositionally biased region" description="Basic and acidic residues" evidence="7">
    <location>
        <begin position="519"/>
        <end position="533"/>
    </location>
</feature>
<feature type="compositionally biased region" description="Pro residues" evidence="7">
    <location>
        <begin position="764"/>
        <end position="777"/>
    </location>
</feature>
<feature type="domain" description="SURP motif" evidence="9">
    <location>
        <begin position="224"/>
        <end position="266"/>
    </location>
</feature>
<feature type="compositionally biased region" description="Pro residues" evidence="7">
    <location>
        <begin position="834"/>
        <end position="877"/>
    </location>
</feature>
<dbReference type="Pfam" id="PF00240">
    <property type="entry name" value="ubiquitin"/>
    <property type="match status" value="1"/>
</dbReference>
<dbReference type="AlphaFoldDB" id="A0A388LHK6"/>
<feature type="region of interest" description="Disordered" evidence="7">
    <location>
        <begin position="764"/>
        <end position="802"/>
    </location>
</feature>
<organism evidence="10 11">
    <name type="scientific">Chara braunii</name>
    <name type="common">Braun's stonewort</name>
    <dbReference type="NCBI Taxonomy" id="69332"/>
    <lineage>
        <taxon>Eukaryota</taxon>
        <taxon>Viridiplantae</taxon>
        <taxon>Streptophyta</taxon>
        <taxon>Charophyceae</taxon>
        <taxon>Charales</taxon>
        <taxon>Characeae</taxon>
        <taxon>Chara</taxon>
    </lineage>
</organism>
<dbReference type="FunFam" id="1.10.10.790:FF:000002">
    <property type="entry name" value="Splicing factor 3A subunit 1"/>
    <property type="match status" value="1"/>
</dbReference>
<feature type="compositionally biased region" description="Basic and acidic residues" evidence="7">
    <location>
        <begin position="640"/>
        <end position="650"/>
    </location>
</feature>
<evidence type="ECO:0000256" key="6">
    <source>
        <dbReference type="ARBA" id="ARBA00023242"/>
    </source>
</evidence>
<dbReference type="Proteomes" id="UP000265515">
    <property type="component" value="Unassembled WGS sequence"/>
</dbReference>
<keyword evidence="2" id="KW-0507">mRNA processing</keyword>
<dbReference type="Gene3D" id="1.10.10.790">
    <property type="entry name" value="Surp module"/>
    <property type="match status" value="2"/>
</dbReference>
<keyword evidence="4" id="KW-0677">Repeat</keyword>
<dbReference type="EMBL" id="BFEA01000387">
    <property type="protein sequence ID" value="GBG81804.1"/>
    <property type="molecule type" value="Genomic_DNA"/>
</dbReference>
<evidence type="ECO:0000313" key="11">
    <source>
        <dbReference type="Proteomes" id="UP000265515"/>
    </source>
</evidence>
<dbReference type="InterPro" id="IPR045146">
    <property type="entry name" value="SF3A1"/>
</dbReference>
<dbReference type="OrthoDB" id="447637at2759"/>
<feature type="compositionally biased region" description="Pro residues" evidence="7">
    <location>
        <begin position="419"/>
        <end position="435"/>
    </location>
</feature>
<dbReference type="InterPro" id="IPR029071">
    <property type="entry name" value="Ubiquitin-like_domsf"/>
</dbReference>
<feature type="region of interest" description="Disordered" evidence="7">
    <location>
        <begin position="128"/>
        <end position="192"/>
    </location>
</feature>
<feature type="domain" description="SURP motif" evidence="9">
    <location>
        <begin position="72"/>
        <end position="114"/>
    </location>
</feature>
<comment type="caution">
    <text evidence="10">The sequence shown here is derived from an EMBL/GenBank/DDBJ whole genome shotgun (WGS) entry which is preliminary data.</text>
</comment>
<dbReference type="InterPro" id="IPR000626">
    <property type="entry name" value="Ubiquitin-like_dom"/>
</dbReference>
<dbReference type="SMART" id="SM00213">
    <property type="entry name" value="UBQ"/>
    <property type="match status" value="1"/>
</dbReference>
<dbReference type="InterPro" id="IPR022030">
    <property type="entry name" value="SF3A1_dom"/>
</dbReference>
<dbReference type="STRING" id="69332.A0A388LHK6"/>
<dbReference type="PROSITE" id="PS50128">
    <property type="entry name" value="SURP"/>
    <property type="match status" value="2"/>
</dbReference>
<dbReference type="GO" id="GO:0071013">
    <property type="term" value="C:catalytic step 2 spliceosome"/>
    <property type="evidence" value="ECO:0007669"/>
    <property type="project" value="TreeGrafter"/>
</dbReference>
<dbReference type="GO" id="GO:0003723">
    <property type="term" value="F:RNA binding"/>
    <property type="evidence" value="ECO:0007669"/>
    <property type="project" value="InterPro"/>
</dbReference>
<evidence type="ECO:0000259" key="9">
    <source>
        <dbReference type="PROSITE" id="PS50128"/>
    </source>
</evidence>
<accession>A0A388LHK6</accession>
<dbReference type="Pfam" id="PF12230">
    <property type="entry name" value="PRP21_like_P"/>
    <property type="match status" value="2"/>
</dbReference>
<dbReference type="GO" id="GO:0071004">
    <property type="term" value="C:U2-type prespliceosome"/>
    <property type="evidence" value="ECO:0007669"/>
    <property type="project" value="TreeGrafter"/>
</dbReference>
<keyword evidence="6" id="KW-0539">Nucleus</keyword>
<feature type="region of interest" description="Disordered" evidence="7">
    <location>
        <begin position="1"/>
        <end position="50"/>
    </location>
</feature>
<dbReference type="GO" id="GO:0000381">
    <property type="term" value="P:regulation of alternative mRNA splicing, via spliceosome"/>
    <property type="evidence" value="ECO:0007669"/>
    <property type="project" value="TreeGrafter"/>
</dbReference>
<evidence type="ECO:0000256" key="4">
    <source>
        <dbReference type="ARBA" id="ARBA00022737"/>
    </source>
</evidence>
<keyword evidence="11" id="KW-1185">Reference proteome</keyword>
<gene>
    <name evidence="10" type="ORF">CBR_g33984</name>
</gene>
<evidence type="ECO:0000259" key="8">
    <source>
        <dbReference type="PROSITE" id="PS50053"/>
    </source>
</evidence>
<dbReference type="CDD" id="cd01800">
    <property type="entry name" value="Ubl_SF3a120"/>
    <property type="match status" value="1"/>
</dbReference>
<evidence type="ECO:0008006" key="12">
    <source>
        <dbReference type="Google" id="ProtNLM"/>
    </source>
</evidence>
<feature type="region of interest" description="Disordered" evidence="7">
    <location>
        <begin position="413"/>
        <end position="533"/>
    </location>
</feature>
<dbReference type="SUPFAM" id="SSF54236">
    <property type="entry name" value="Ubiquitin-like"/>
    <property type="match status" value="1"/>
</dbReference>
<dbReference type="PANTHER" id="PTHR15316:SF1">
    <property type="entry name" value="SPLICING FACTOR 3A SUBUNIT 1"/>
    <property type="match status" value="1"/>
</dbReference>
<evidence type="ECO:0000256" key="5">
    <source>
        <dbReference type="ARBA" id="ARBA00023187"/>
    </source>
</evidence>
<dbReference type="InterPro" id="IPR035563">
    <property type="entry name" value="SF3As1_ubi"/>
</dbReference>
<dbReference type="Gene3D" id="3.10.20.90">
    <property type="entry name" value="Phosphatidylinositol 3-kinase Catalytic Subunit, Chain A, domain 1"/>
    <property type="match status" value="1"/>
</dbReference>
<dbReference type="FunFam" id="1.10.10.790:FF:000001">
    <property type="entry name" value="Splicing factor 3a, subunit 1"/>
    <property type="match status" value="1"/>
</dbReference>
<comment type="subcellular location">
    <subcellularLocation>
        <location evidence="1">Nucleus</location>
    </subcellularLocation>
</comment>
<dbReference type="Pfam" id="PF01805">
    <property type="entry name" value="Surp"/>
    <property type="match status" value="2"/>
</dbReference>